<evidence type="ECO:0000313" key="2">
    <source>
        <dbReference type="EMBL" id="PTQ47585.1"/>
    </source>
</evidence>
<feature type="compositionally biased region" description="Basic and acidic residues" evidence="1">
    <location>
        <begin position="104"/>
        <end position="115"/>
    </location>
</feature>
<reference evidence="3" key="1">
    <citation type="journal article" date="2017" name="Cell">
        <title>Insights into land plant evolution garnered from the Marchantia polymorpha genome.</title>
        <authorList>
            <person name="Bowman J.L."/>
            <person name="Kohchi T."/>
            <person name="Yamato K.T."/>
            <person name="Jenkins J."/>
            <person name="Shu S."/>
            <person name="Ishizaki K."/>
            <person name="Yamaoka S."/>
            <person name="Nishihama R."/>
            <person name="Nakamura Y."/>
            <person name="Berger F."/>
            <person name="Adam C."/>
            <person name="Aki S.S."/>
            <person name="Althoff F."/>
            <person name="Araki T."/>
            <person name="Arteaga-Vazquez M.A."/>
            <person name="Balasubrmanian S."/>
            <person name="Barry K."/>
            <person name="Bauer D."/>
            <person name="Boehm C.R."/>
            <person name="Briginshaw L."/>
            <person name="Caballero-Perez J."/>
            <person name="Catarino B."/>
            <person name="Chen F."/>
            <person name="Chiyoda S."/>
            <person name="Chovatia M."/>
            <person name="Davies K.M."/>
            <person name="Delmans M."/>
            <person name="Demura T."/>
            <person name="Dierschke T."/>
            <person name="Dolan L."/>
            <person name="Dorantes-Acosta A.E."/>
            <person name="Eklund D.M."/>
            <person name="Florent S.N."/>
            <person name="Flores-Sandoval E."/>
            <person name="Fujiyama A."/>
            <person name="Fukuzawa H."/>
            <person name="Galik B."/>
            <person name="Grimanelli D."/>
            <person name="Grimwood J."/>
            <person name="Grossniklaus U."/>
            <person name="Hamada T."/>
            <person name="Haseloff J."/>
            <person name="Hetherington A.J."/>
            <person name="Higo A."/>
            <person name="Hirakawa Y."/>
            <person name="Hundley H.N."/>
            <person name="Ikeda Y."/>
            <person name="Inoue K."/>
            <person name="Inoue S.I."/>
            <person name="Ishida S."/>
            <person name="Jia Q."/>
            <person name="Kakita M."/>
            <person name="Kanazawa T."/>
            <person name="Kawai Y."/>
            <person name="Kawashima T."/>
            <person name="Kennedy M."/>
            <person name="Kinose K."/>
            <person name="Kinoshita T."/>
            <person name="Kohara Y."/>
            <person name="Koide E."/>
            <person name="Komatsu K."/>
            <person name="Kopischke S."/>
            <person name="Kubo M."/>
            <person name="Kyozuka J."/>
            <person name="Lagercrantz U."/>
            <person name="Lin S.S."/>
            <person name="Lindquist E."/>
            <person name="Lipzen A.M."/>
            <person name="Lu C.W."/>
            <person name="De Luna E."/>
            <person name="Martienssen R.A."/>
            <person name="Minamino N."/>
            <person name="Mizutani M."/>
            <person name="Mizutani M."/>
            <person name="Mochizuki N."/>
            <person name="Monte I."/>
            <person name="Mosher R."/>
            <person name="Nagasaki H."/>
            <person name="Nakagami H."/>
            <person name="Naramoto S."/>
            <person name="Nishitani K."/>
            <person name="Ohtani M."/>
            <person name="Okamoto T."/>
            <person name="Okumura M."/>
            <person name="Phillips J."/>
            <person name="Pollak B."/>
            <person name="Reinders A."/>
            <person name="Rovekamp M."/>
            <person name="Sano R."/>
            <person name="Sawa S."/>
            <person name="Schmid M.W."/>
            <person name="Shirakawa M."/>
            <person name="Solano R."/>
            <person name="Spunde A."/>
            <person name="Suetsugu N."/>
            <person name="Sugano S."/>
            <person name="Sugiyama A."/>
            <person name="Sun R."/>
            <person name="Suzuki Y."/>
            <person name="Takenaka M."/>
            <person name="Takezawa D."/>
            <person name="Tomogane H."/>
            <person name="Tsuzuki M."/>
            <person name="Ueda T."/>
            <person name="Umeda M."/>
            <person name="Ward J.M."/>
            <person name="Watanabe Y."/>
            <person name="Yazaki K."/>
            <person name="Yokoyama R."/>
            <person name="Yoshitake Y."/>
            <person name="Yotsui I."/>
            <person name="Zachgo S."/>
            <person name="Schmutz J."/>
        </authorList>
    </citation>
    <scope>NUCLEOTIDE SEQUENCE [LARGE SCALE GENOMIC DNA]</scope>
    <source>
        <strain evidence="3">Tak-1</strain>
    </source>
</reference>
<accession>A0A2R6XN93</accession>
<organism evidence="2 3">
    <name type="scientific">Marchantia polymorpha</name>
    <name type="common">Common liverwort</name>
    <name type="synonym">Marchantia aquatica</name>
    <dbReference type="NCBI Taxonomy" id="3197"/>
    <lineage>
        <taxon>Eukaryota</taxon>
        <taxon>Viridiplantae</taxon>
        <taxon>Streptophyta</taxon>
        <taxon>Embryophyta</taxon>
        <taxon>Marchantiophyta</taxon>
        <taxon>Marchantiopsida</taxon>
        <taxon>Marchantiidae</taxon>
        <taxon>Marchantiales</taxon>
        <taxon>Marchantiaceae</taxon>
        <taxon>Marchantia</taxon>
    </lineage>
</organism>
<gene>
    <name evidence="2" type="ORF">MARPO_0007s0040</name>
</gene>
<feature type="region of interest" description="Disordered" evidence="1">
    <location>
        <begin position="92"/>
        <end position="115"/>
    </location>
</feature>
<evidence type="ECO:0000313" key="3">
    <source>
        <dbReference type="Proteomes" id="UP000244005"/>
    </source>
</evidence>
<dbReference type="EMBL" id="KZ772679">
    <property type="protein sequence ID" value="PTQ47585.1"/>
    <property type="molecule type" value="Genomic_DNA"/>
</dbReference>
<dbReference type="Gramene" id="Mp3g00440.1">
    <property type="protein sequence ID" value="Mp3g00440.1.cds1"/>
    <property type="gene ID" value="Mp3g00440"/>
</dbReference>
<keyword evidence="3" id="KW-1185">Reference proteome</keyword>
<name>A0A2R6XN93_MARPO</name>
<proteinExistence type="predicted"/>
<sequence>MQQQQQLKKINGTFSDLPETVLVSASNFHSNGQWRMNFSANLIGCTRVSYDFSSFNPPSDSPRKGQGCMETWSSSSRRRCDAYYYRPLTRCSDSEPDPNVYETLDSRTLHLDDPD</sequence>
<dbReference type="Proteomes" id="UP000244005">
    <property type="component" value="Unassembled WGS sequence"/>
</dbReference>
<evidence type="ECO:0000256" key="1">
    <source>
        <dbReference type="SAM" id="MobiDB-lite"/>
    </source>
</evidence>
<protein>
    <submittedName>
        <fullName evidence="2">Uncharacterized protein</fullName>
    </submittedName>
</protein>
<dbReference type="AlphaFoldDB" id="A0A2R6XN93"/>
<feature type="region of interest" description="Disordered" evidence="1">
    <location>
        <begin position="55"/>
        <end position="77"/>
    </location>
</feature>